<accession>A0A4V1J0J6</accession>
<dbReference type="Proteomes" id="UP000281549">
    <property type="component" value="Unassembled WGS sequence"/>
</dbReference>
<name>A0A4V1J0J6_ROZAC</name>
<reference evidence="2" key="1">
    <citation type="journal article" date="2018" name="Nat. Microbiol.">
        <title>Leveraging single-cell genomics to expand the fungal tree of life.</title>
        <authorList>
            <person name="Ahrendt S.R."/>
            <person name="Quandt C.A."/>
            <person name="Ciobanu D."/>
            <person name="Clum A."/>
            <person name="Salamov A."/>
            <person name="Andreopoulos B."/>
            <person name="Cheng J.F."/>
            <person name="Woyke T."/>
            <person name="Pelin A."/>
            <person name="Henrissat B."/>
            <person name="Reynolds N.K."/>
            <person name="Benny G.L."/>
            <person name="Smith M.E."/>
            <person name="James T.Y."/>
            <person name="Grigoriev I.V."/>
        </authorList>
    </citation>
    <scope>NUCLEOTIDE SEQUENCE [LARGE SCALE GENOMIC DNA]</scope>
    <source>
        <strain evidence="2">CSF55</strain>
    </source>
</reference>
<dbReference type="EMBL" id="ML004928">
    <property type="protein sequence ID" value="RKP21789.1"/>
    <property type="molecule type" value="Genomic_DNA"/>
</dbReference>
<evidence type="ECO:0000313" key="2">
    <source>
        <dbReference type="Proteomes" id="UP000281549"/>
    </source>
</evidence>
<protein>
    <submittedName>
        <fullName evidence="1">Uncharacterized protein</fullName>
    </submittedName>
</protein>
<evidence type="ECO:0000313" key="1">
    <source>
        <dbReference type="EMBL" id="RKP21789.1"/>
    </source>
</evidence>
<dbReference type="AlphaFoldDB" id="A0A4V1J0J6"/>
<gene>
    <name evidence="1" type="ORF">ROZALSC1DRAFT_20219</name>
</gene>
<proteinExistence type="predicted"/>
<sequence>MAGEFVLFKDPKGIEVETGEFVKLFELFLKAGAELKVVDVEFNVDAGAELKEDEKPNCGGAVLEVFVAPKEVKVLFVKVGAAIDVDVDVDVGVGIVVDIGVVVGNEDVDVVVGIAVEIDVVVLVGATEVDVGRPLVKVFAVEAVERPLVKAFEERPLDVPAVVAVERPLVVPAVLVVTLAALVKPLVAGVDENVKDETLLTLLLPLLKVKPEETVEFLMSKGFSLEMLDSSFVFEVPNLNGSKPSDFNFESPNEKIYQWQSFFSKRRFWFFYFLGDIFIFKSKI</sequence>
<organism evidence="1 2">
    <name type="scientific">Rozella allomycis (strain CSF55)</name>
    <dbReference type="NCBI Taxonomy" id="988480"/>
    <lineage>
        <taxon>Eukaryota</taxon>
        <taxon>Fungi</taxon>
        <taxon>Fungi incertae sedis</taxon>
        <taxon>Cryptomycota</taxon>
        <taxon>Cryptomycota incertae sedis</taxon>
        <taxon>Rozella</taxon>
    </lineage>
</organism>